<sequence length="83" mass="9652">MCTAKERLELLEQPYLTGAEFARVLNRSPSVVNREIRKSKDRIYFVDGWGYLTDDLIKVFHLKPFVARLKKELTHDTKKAADA</sequence>
<dbReference type="Proteomes" id="UP000276568">
    <property type="component" value="Unassembled WGS sequence"/>
</dbReference>
<keyword evidence="2" id="KW-1185">Reference proteome</keyword>
<organism evidence="1 2">
    <name type="scientific">Absicoccus porci</name>
    <dbReference type="NCBI Taxonomy" id="2486576"/>
    <lineage>
        <taxon>Bacteria</taxon>
        <taxon>Bacillati</taxon>
        <taxon>Bacillota</taxon>
        <taxon>Erysipelotrichia</taxon>
        <taxon>Erysipelotrichales</taxon>
        <taxon>Erysipelotrichaceae</taxon>
        <taxon>Absicoccus</taxon>
    </lineage>
</organism>
<dbReference type="RefSeq" id="WP_128520902.1">
    <property type="nucleotide sequence ID" value="NZ_RJQC01000003.1"/>
</dbReference>
<evidence type="ECO:0000313" key="1">
    <source>
        <dbReference type="EMBL" id="RNM29838.1"/>
    </source>
</evidence>
<dbReference type="OrthoDB" id="9983331at2"/>
<name>A0A3N0HYS3_9FIRM</name>
<accession>A0A3N0HYS3</accession>
<evidence type="ECO:0000313" key="2">
    <source>
        <dbReference type="Proteomes" id="UP000276568"/>
    </source>
</evidence>
<protein>
    <submittedName>
        <fullName evidence="1">Uncharacterized protein</fullName>
    </submittedName>
</protein>
<gene>
    <name evidence="1" type="ORF">EDX97_09450</name>
</gene>
<proteinExistence type="predicted"/>
<reference evidence="1 2" key="1">
    <citation type="submission" date="2018-11" db="EMBL/GenBank/DDBJ databases">
        <title>Clostridium sp. nov., a member of the family Erysipelotrichaceae isolated from pig faeces.</title>
        <authorList>
            <person name="Chang Y.-H."/>
        </authorList>
    </citation>
    <scope>NUCLEOTIDE SEQUENCE [LARGE SCALE GENOMIC DNA]</scope>
    <source>
        <strain evidence="1 2">YH-panp20</strain>
    </source>
</reference>
<dbReference type="AlphaFoldDB" id="A0A3N0HYS3"/>
<dbReference type="EMBL" id="RJQC01000003">
    <property type="protein sequence ID" value="RNM29838.1"/>
    <property type="molecule type" value="Genomic_DNA"/>
</dbReference>
<comment type="caution">
    <text evidence="1">The sequence shown here is derived from an EMBL/GenBank/DDBJ whole genome shotgun (WGS) entry which is preliminary data.</text>
</comment>